<dbReference type="RefSeq" id="XP_024343786.1">
    <property type="nucleotide sequence ID" value="XM_024483750.1"/>
</dbReference>
<accession>A0A1X6NEQ2</accession>
<name>A0A1X6NEQ2_9APHY</name>
<organism evidence="2 3">
    <name type="scientific">Postia placenta MAD-698-R-SB12</name>
    <dbReference type="NCBI Taxonomy" id="670580"/>
    <lineage>
        <taxon>Eukaryota</taxon>
        <taxon>Fungi</taxon>
        <taxon>Dikarya</taxon>
        <taxon>Basidiomycota</taxon>
        <taxon>Agaricomycotina</taxon>
        <taxon>Agaricomycetes</taxon>
        <taxon>Polyporales</taxon>
        <taxon>Adustoporiaceae</taxon>
        <taxon>Rhodonia</taxon>
    </lineage>
</organism>
<evidence type="ECO:0000256" key="1">
    <source>
        <dbReference type="SAM" id="MobiDB-lite"/>
    </source>
</evidence>
<dbReference type="Proteomes" id="UP000194127">
    <property type="component" value="Unassembled WGS sequence"/>
</dbReference>
<protein>
    <submittedName>
        <fullName evidence="2">Uncharacterized protein</fullName>
    </submittedName>
</protein>
<dbReference type="OrthoDB" id="10283208at2759"/>
<proteinExistence type="predicted"/>
<reference evidence="2 3" key="1">
    <citation type="submission" date="2017-04" db="EMBL/GenBank/DDBJ databases">
        <title>Genome Sequence of the Model Brown-Rot Fungus Postia placenta SB12.</title>
        <authorList>
            <consortium name="DOE Joint Genome Institute"/>
            <person name="Gaskell J."/>
            <person name="Kersten P."/>
            <person name="Larrondo L.F."/>
            <person name="Canessa P."/>
            <person name="Martinez D."/>
            <person name="Hibbett D."/>
            <person name="Schmoll M."/>
            <person name="Kubicek C.P."/>
            <person name="Martinez A.T."/>
            <person name="Yadav J."/>
            <person name="Master E."/>
            <person name="Magnuson J.K."/>
            <person name="James T."/>
            <person name="Yaver D."/>
            <person name="Berka R."/>
            <person name="Labutti K."/>
            <person name="Lipzen A."/>
            <person name="Aerts A."/>
            <person name="Barry K."/>
            <person name="Henrissat B."/>
            <person name="Blanchette R."/>
            <person name="Grigoriev I."/>
            <person name="Cullen D."/>
        </authorList>
    </citation>
    <scope>NUCLEOTIDE SEQUENCE [LARGE SCALE GENOMIC DNA]</scope>
    <source>
        <strain evidence="2 3">MAD-698-R-SB12</strain>
    </source>
</reference>
<dbReference type="GeneID" id="36328699"/>
<feature type="region of interest" description="Disordered" evidence="1">
    <location>
        <begin position="111"/>
        <end position="138"/>
    </location>
</feature>
<evidence type="ECO:0000313" key="3">
    <source>
        <dbReference type="Proteomes" id="UP000194127"/>
    </source>
</evidence>
<sequence length="210" mass="23210">MVLAIIVPAGTFTSSKSTLQRIMMTSIQDVPVLDDTWNAWPSRTWVGTGLVQWTIATLFSAAEAASTLVAGVALFLKFNDARPARTDDNEPELASPPTMYVEIGYTLPEPIRESGPDAGRTQPAPSEQAQSSATTSTSHRLLAEPLIRFRVGQRLAAACPGRKGTRTYLQNYVAGFRLRWWVPAAALSTVEREDAKAAWVRWRAMRGWRY</sequence>
<feature type="compositionally biased region" description="Low complexity" evidence="1">
    <location>
        <begin position="121"/>
        <end position="138"/>
    </location>
</feature>
<evidence type="ECO:0000313" key="2">
    <source>
        <dbReference type="EMBL" id="OSX66992.1"/>
    </source>
</evidence>
<dbReference type="EMBL" id="KZ110591">
    <property type="protein sequence ID" value="OSX66992.1"/>
    <property type="molecule type" value="Genomic_DNA"/>
</dbReference>
<keyword evidence="3" id="KW-1185">Reference proteome</keyword>
<gene>
    <name evidence="2" type="ORF">POSPLADRAFT_1128578</name>
</gene>
<dbReference type="AlphaFoldDB" id="A0A1X6NEQ2"/>